<dbReference type="InterPro" id="IPR015421">
    <property type="entry name" value="PyrdxlP-dep_Trfase_major"/>
</dbReference>
<dbReference type="PANTHER" id="PTHR43586:SF8">
    <property type="entry name" value="CYSTEINE DESULFURASE 1, CHLOROPLASTIC"/>
    <property type="match status" value="1"/>
</dbReference>
<keyword evidence="4 8" id="KW-0808">Transferase</keyword>
<dbReference type="InterPro" id="IPR000192">
    <property type="entry name" value="Aminotrans_V_dom"/>
</dbReference>
<proteinExistence type="inferred from homology"/>
<dbReference type="GO" id="GO:0031071">
    <property type="term" value="F:cysteine desulfurase activity"/>
    <property type="evidence" value="ECO:0007669"/>
    <property type="project" value="UniProtKB-EC"/>
</dbReference>
<dbReference type="InterPro" id="IPR020578">
    <property type="entry name" value="Aminotrans_V_PyrdxlP_BS"/>
</dbReference>
<dbReference type="EC" id="2.8.1.7" evidence="3 8"/>
<feature type="domain" description="Aminotransferase class V" evidence="9">
    <location>
        <begin position="33"/>
        <end position="402"/>
    </location>
</feature>
<evidence type="ECO:0000256" key="4">
    <source>
        <dbReference type="ARBA" id="ARBA00022679"/>
    </source>
</evidence>
<reference evidence="10 11" key="1">
    <citation type="submission" date="2024-04" db="EMBL/GenBank/DDBJ databases">
        <title>Novel species of the genus Ideonella isolated from streams.</title>
        <authorList>
            <person name="Lu H."/>
        </authorList>
    </citation>
    <scope>NUCLEOTIDE SEQUENCE [LARGE SCALE GENOMIC DNA]</scope>
    <source>
        <strain evidence="10 11">DXS29W</strain>
    </source>
</reference>
<evidence type="ECO:0000313" key="10">
    <source>
        <dbReference type="EMBL" id="MEK8032483.1"/>
    </source>
</evidence>
<evidence type="ECO:0000256" key="2">
    <source>
        <dbReference type="ARBA" id="ARBA00010447"/>
    </source>
</evidence>
<dbReference type="InterPro" id="IPR010970">
    <property type="entry name" value="Cys_dSase_SufS"/>
</dbReference>
<dbReference type="PANTHER" id="PTHR43586">
    <property type="entry name" value="CYSTEINE DESULFURASE"/>
    <property type="match status" value="1"/>
</dbReference>
<evidence type="ECO:0000256" key="1">
    <source>
        <dbReference type="ARBA" id="ARBA00001933"/>
    </source>
</evidence>
<comment type="function">
    <text evidence="8">Catalyzes the removal of elemental sulfur and selenium atoms from L-cysteine, L-cystine, L-selenocysteine, and L-selenocystine to produce L-alanine.</text>
</comment>
<accession>A0ABU9BR99</accession>
<evidence type="ECO:0000256" key="3">
    <source>
        <dbReference type="ARBA" id="ARBA00012239"/>
    </source>
</evidence>
<dbReference type="PROSITE" id="PS00595">
    <property type="entry name" value="AA_TRANSFER_CLASS_5"/>
    <property type="match status" value="1"/>
</dbReference>
<dbReference type="RefSeq" id="WP_341426894.1">
    <property type="nucleotide sequence ID" value="NZ_JBBUTG010000010.1"/>
</dbReference>
<dbReference type="SUPFAM" id="SSF53383">
    <property type="entry name" value="PLP-dependent transferases"/>
    <property type="match status" value="1"/>
</dbReference>
<dbReference type="Gene3D" id="3.90.1150.10">
    <property type="entry name" value="Aspartate Aminotransferase, domain 1"/>
    <property type="match status" value="1"/>
</dbReference>
<comment type="caution">
    <text evidence="10">The sequence shown here is derived from an EMBL/GenBank/DDBJ whole genome shotgun (WGS) entry which is preliminary data.</text>
</comment>
<dbReference type="NCBIfam" id="TIGR01979">
    <property type="entry name" value="sufS"/>
    <property type="match status" value="1"/>
</dbReference>
<dbReference type="InterPro" id="IPR015424">
    <property type="entry name" value="PyrdxlP-dep_Trfase"/>
</dbReference>
<comment type="catalytic activity">
    <reaction evidence="6 8">
        <text>(sulfur carrier)-H + L-cysteine = (sulfur carrier)-SH + L-alanine</text>
        <dbReference type="Rhea" id="RHEA:43892"/>
        <dbReference type="Rhea" id="RHEA-COMP:14737"/>
        <dbReference type="Rhea" id="RHEA-COMP:14739"/>
        <dbReference type="ChEBI" id="CHEBI:29917"/>
        <dbReference type="ChEBI" id="CHEBI:35235"/>
        <dbReference type="ChEBI" id="CHEBI:57972"/>
        <dbReference type="ChEBI" id="CHEBI:64428"/>
        <dbReference type="EC" id="2.8.1.7"/>
    </reaction>
</comment>
<comment type="similarity">
    <text evidence="2 8">Belongs to the class-V pyridoxal-phosphate-dependent aminotransferase family. Csd subfamily.</text>
</comment>
<sequence length="416" mass="45337">MEATVPRTKAFDIHQIRQDFPILQQQACGKPLVYLDSAASSQTPRVVIDRLHRYQSSEHSNVHRSVHSLGSNATLAFEGARKKVAEFINAGSEKEIVFTRGATDSVNLVMHSFGRRNLRSGDEIIVTGLEHHSNIVPWQMLCEEVGAVLRVVPIDARGELDLAAYHRLLGPRTRLVAMTQVSNSIGTVNPVQDMVASARKVGAVTLIDGAQAVPHMPVDVRALECDYYLFSGHKMCGPTGIGVLYTGPNVQERMGPYLGGGDMILRVTFEKTVYNVPPQKFEAGTPPIAGAIGLGAAVDYLQSVGMREIQQYEGELLDYALERIAEIDGVRVIGTARHKASVLSFMVDDIHPHDVGSLLNGYGVAIRAGHHCAQPVMDHFDVPATARASFALYNTLDDVDALIDGVRNVKRILSSQ</sequence>
<protein>
    <recommendedName>
        <fullName evidence="3 8">Cysteine desulfurase</fullName>
        <ecNumber evidence="3 8">2.8.1.7</ecNumber>
    </recommendedName>
</protein>
<evidence type="ECO:0000259" key="9">
    <source>
        <dbReference type="Pfam" id="PF00266"/>
    </source>
</evidence>
<evidence type="ECO:0000256" key="8">
    <source>
        <dbReference type="RuleBase" id="RU004506"/>
    </source>
</evidence>
<comment type="cofactor">
    <cofactor evidence="1 7">
        <name>pyridoxal 5'-phosphate</name>
        <dbReference type="ChEBI" id="CHEBI:597326"/>
    </cofactor>
</comment>
<dbReference type="EMBL" id="JBBUTG010000010">
    <property type="protein sequence ID" value="MEK8032483.1"/>
    <property type="molecule type" value="Genomic_DNA"/>
</dbReference>
<dbReference type="Proteomes" id="UP001371218">
    <property type="component" value="Unassembled WGS sequence"/>
</dbReference>
<dbReference type="Gene3D" id="3.40.640.10">
    <property type="entry name" value="Type I PLP-dependent aspartate aminotransferase-like (Major domain)"/>
    <property type="match status" value="1"/>
</dbReference>
<keyword evidence="5 8" id="KW-0663">Pyridoxal phosphate</keyword>
<keyword evidence="11" id="KW-1185">Reference proteome</keyword>
<dbReference type="InterPro" id="IPR015422">
    <property type="entry name" value="PyrdxlP-dep_Trfase_small"/>
</dbReference>
<evidence type="ECO:0000313" key="11">
    <source>
        <dbReference type="Proteomes" id="UP001371218"/>
    </source>
</evidence>
<organism evidence="10 11">
    <name type="scientific">Ideonella lacteola</name>
    <dbReference type="NCBI Taxonomy" id="2984193"/>
    <lineage>
        <taxon>Bacteria</taxon>
        <taxon>Pseudomonadati</taxon>
        <taxon>Pseudomonadota</taxon>
        <taxon>Betaproteobacteria</taxon>
        <taxon>Burkholderiales</taxon>
        <taxon>Sphaerotilaceae</taxon>
        <taxon>Ideonella</taxon>
    </lineage>
</organism>
<dbReference type="CDD" id="cd06453">
    <property type="entry name" value="SufS_like"/>
    <property type="match status" value="1"/>
</dbReference>
<evidence type="ECO:0000256" key="7">
    <source>
        <dbReference type="RuleBase" id="RU004504"/>
    </source>
</evidence>
<evidence type="ECO:0000256" key="6">
    <source>
        <dbReference type="ARBA" id="ARBA00050776"/>
    </source>
</evidence>
<name>A0ABU9BR99_9BURK</name>
<dbReference type="Pfam" id="PF00266">
    <property type="entry name" value="Aminotran_5"/>
    <property type="match status" value="1"/>
</dbReference>
<gene>
    <name evidence="10" type="ORF">AACH06_16790</name>
</gene>
<evidence type="ECO:0000256" key="5">
    <source>
        <dbReference type="ARBA" id="ARBA00022898"/>
    </source>
</evidence>